<feature type="transmembrane region" description="Helical" evidence="1">
    <location>
        <begin position="114"/>
        <end position="138"/>
    </location>
</feature>
<protein>
    <submittedName>
        <fullName evidence="2">Membrane protein</fullName>
    </submittedName>
</protein>
<name>A0ABR5A9W0_9BACL</name>
<dbReference type="RefSeq" id="WP_041052326.1">
    <property type="nucleotide sequence ID" value="NZ_JXAK01000092.1"/>
</dbReference>
<evidence type="ECO:0000256" key="1">
    <source>
        <dbReference type="SAM" id="Phobius"/>
    </source>
</evidence>
<evidence type="ECO:0000313" key="2">
    <source>
        <dbReference type="EMBL" id="KIL37846.1"/>
    </source>
</evidence>
<reference evidence="2 3" key="1">
    <citation type="submission" date="2014-12" db="EMBL/GenBank/DDBJ databases">
        <title>Draft genome sequence of Paenibacillus kamchatkensis strain B-2647.</title>
        <authorList>
            <person name="Karlyshev A.V."/>
            <person name="Kudryashova E.B."/>
        </authorList>
    </citation>
    <scope>NUCLEOTIDE SEQUENCE [LARGE SCALE GENOMIC DNA]</scope>
    <source>
        <strain evidence="2 3">VKM B-2647</strain>
    </source>
</reference>
<sequence length="171" mass="18865">MNQKSFFGVILIAIGIILFSVKGEALHAGSLFGYFWPSLFVLPLGVFFHWLYFSMTGRRGSGLLIPGGILLVSGIVCQLAMLFDLWGVLWPGFLLAVAAGLFEFYWFGGRNRWLLIPINILFVLSLLFFALFSLGALWNSLFGSRPILAIVLIAAGALLFLSSGRNKNTQL</sequence>
<feature type="transmembrane region" description="Helical" evidence="1">
    <location>
        <begin position="63"/>
        <end position="83"/>
    </location>
</feature>
<keyword evidence="1" id="KW-0472">Membrane</keyword>
<feature type="transmembrane region" description="Helical" evidence="1">
    <location>
        <begin position="89"/>
        <end position="107"/>
    </location>
</feature>
<feature type="transmembrane region" description="Helical" evidence="1">
    <location>
        <begin position="144"/>
        <end position="161"/>
    </location>
</feature>
<organism evidence="2 3">
    <name type="scientific">Gordoniibacillus kamchatkensis</name>
    <dbReference type="NCBI Taxonomy" id="1590651"/>
    <lineage>
        <taxon>Bacteria</taxon>
        <taxon>Bacillati</taxon>
        <taxon>Bacillota</taxon>
        <taxon>Bacilli</taxon>
        <taxon>Bacillales</taxon>
        <taxon>Paenibacillaceae</taxon>
        <taxon>Gordoniibacillus</taxon>
    </lineage>
</organism>
<dbReference type="Proteomes" id="UP000031967">
    <property type="component" value="Unassembled WGS sequence"/>
</dbReference>
<keyword evidence="1" id="KW-0812">Transmembrane</keyword>
<gene>
    <name evidence="2" type="ORF">SD70_30395</name>
</gene>
<feature type="transmembrane region" description="Helical" evidence="1">
    <location>
        <begin position="33"/>
        <end position="51"/>
    </location>
</feature>
<accession>A0ABR5A9W0</accession>
<proteinExistence type="predicted"/>
<keyword evidence="1" id="KW-1133">Transmembrane helix</keyword>
<keyword evidence="3" id="KW-1185">Reference proteome</keyword>
<evidence type="ECO:0000313" key="3">
    <source>
        <dbReference type="Proteomes" id="UP000031967"/>
    </source>
</evidence>
<comment type="caution">
    <text evidence="2">The sequence shown here is derived from an EMBL/GenBank/DDBJ whole genome shotgun (WGS) entry which is preliminary data.</text>
</comment>
<dbReference type="EMBL" id="JXAK01000092">
    <property type="protein sequence ID" value="KIL37846.1"/>
    <property type="molecule type" value="Genomic_DNA"/>
</dbReference>